<dbReference type="Gramene" id="PSAT_LOCUS14055_t1">
    <property type="protein sequence ID" value="CAL5194303.1"/>
    <property type="gene ID" value="PSAT_LOCUS14055"/>
</dbReference>
<feature type="region of interest" description="Disordered" evidence="1">
    <location>
        <begin position="1"/>
        <end position="20"/>
    </location>
</feature>
<dbReference type="EMBL" id="JAMSHJ010000003">
    <property type="protein sequence ID" value="KAI5425366.1"/>
    <property type="molecule type" value="Genomic_DNA"/>
</dbReference>
<proteinExistence type="predicted"/>
<protein>
    <submittedName>
        <fullName evidence="2">Uncharacterized protein</fullName>
    </submittedName>
</protein>
<evidence type="ECO:0000313" key="3">
    <source>
        <dbReference type="Proteomes" id="UP001058974"/>
    </source>
</evidence>
<keyword evidence="3" id="KW-1185">Reference proteome</keyword>
<name>A0A9D4XQ70_PEA</name>
<evidence type="ECO:0000313" key="2">
    <source>
        <dbReference type="EMBL" id="KAI5425366.1"/>
    </source>
</evidence>
<sequence length="160" mass="17573">MSDSTTTAVSSPSPTLRRHNSITAITPNEFHRSAKKPPLRTTSLDLELLLLKSPYTSYTSLRDMLPSPHASVNSPTGSSAAVNSGYEISIRNRLVKQAAWAYLQPMSSFPTNSSAPNFLSRLCHRFSSANSITSCFSSMVSGFTRIFRQILQAFRGQVRA</sequence>
<feature type="compositionally biased region" description="Low complexity" evidence="1">
    <location>
        <begin position="1"/>
        <end position="15"/>
    </location>
</feature>
<dbReference type="Gramene" id="Psat3g030200.1">
    <property type="protein sequence ID" value="Psat3g030200.1.cds1"/>
    <property type="gene ID" value="Psat3g030200"/>
</dbReference>
<comment type="caution">
    <text evidence="2">The sequence shown here is derived from an EMBL/GenBank/DDBJ whole genome shotgun (WGS) entry which is preliminary data.</text>
</comment>
<gene>
    <name evidence="2" type="ORF">KIW84_031244</name>
</gene>
<reference evidence="2 3" key="1">
    <citation type="journal article" date="2022" name="Nat. Genet.">
        <title>Improved pea reference genome and pan-genome highlight genomic features and evolutionary characteristics.</title>
        <authorList>
            <person name="Yang T."/>
            <person name="Liu R."/>
            <person name="Luo Y."/>
            <person name="Hu S."/>
            <person name="Wang D."/>
            <person name="Wang C."/>
            <person name="Pandey M.K."/>
            <person name="Ge S."/>
            <person name="Xu Q."/>
            <person name="Li N."/>
            <person name="Li G."/>
            <person name="Huang Y."/>
            <person name="Saxena R.K."/>
            <person name="Ji Y."/>
            <person name="Li M."/>
            <person name="Yan X."/>
            <person name="He Y."/>
            <person name="Liu Y."/>
            <person name="Wang X."/>
            <person name="Xiang C."/>
            <person name="Varshney R.K."/>
            <person name="Ding H."/>
            <person name="Gao S."/>
            <person name="Zong X."/>
        </authorList>
    </citation>
    <scope>NUCLEOTIDE SEQUENCE [LARGE SCALE GENOMIC DNA]</scope>
    <source>
        <strain evidence="2 3">cv. Zhongwan 6</strain>
    </source>
</reference>
<dbReference type="OrthoDB" id="1700296at2759"/>
<organism evidence="2 3">
    <name type="scientific">Pisum sativum</name>
    <name type="common">Garden pea</name>
    <name type="synonym">Lathyrus oleraceus</name>
    <dbReference type="NCBI Taxonomy" id="3888"/>
    <lineage>
        <taxon>Eukaryota</taxon>
        <taxon>Viridiplantae</taxon>
        <taxon>Streptophyta</taxon>
        <taxon>Embryophyta</taxon>
        <taxon>Tracheophyta</taxon>
        <taxon>Spermatophyta</taxon>
        <taxon>Magnoliopsida</taxon>
        <taxon>eudicotyledons</taxon>
        <taxon>Gunneridae</taxon>
        <taxon>Pentapetalae</taxon>
        <taxon>rosids</taxon>
        <taxon>fabids</taxon>
        <taxon>Fabales</taxon>
        <taxon>Fabaceae</taxon>
        <taxon>Papilionoideae</taxon>
        <taxon>50 kb inversion clade</taxon>
        <taxon>NPAAA clade</taxon>
        <taxon>Hologalegina</taxon>
        <taxon>IRL clade</taxon>
        <taxon>Fabeae</taxon>
        <taxon>Lathyrus</taxon>
    </lineage>
</organism>
<dbReference type="Gramene" id="Psat03G0124400-T1">
    <property type="protein sequence ID" value="KAI5425366.1"/>
    <property type="gene ID" value="KIW84_031244"/>
</dbReference>
<dbReference type="Proteomes" id="UP001058974">
    <property type="component" value="Chromosome 3"/>
</dbReference>
<dbReference type="PANTHER" id="PTHR34569">
    <property type="entry name" value="EXPRESSED PROTEIN"/>
    <property type="match status" value="1"/>
</dbReference>
<evidence type="ECO:0000256" key="1">
    <source>
        <dbReference type="SAM" id="MobiDB-lite"/>
    </source>
</evidence>
<accession>A0A9D4XQ70</accession>
<dbReference type="PANTHER" id="PTHR34569:SF2">
    <property type="entry name" value="EXPRESSED PROTEIN"/>
    <property type="match status" value="1"/>
</dbReference>
<dbReference type="AlphaFoldDB" id="A0A9D4XQ70"/>